<keyword evidence="1" id="KW-0812">Transmembrane</keyword>
<protein>
    <submittedName>
        <fullName evidence="2">ECF transporter S component</fullName>
    </submittedName>
</protein>
<keyword evidence="1" id="KW-1133">Transmembrane helix</keyword>
<reference evidence="2" key="1">
    <citation type="submission" date="2020-08" db="EMBL/GenBank/DDBJ databases">
        <title>Genome public.</title>
        <authorList>
            <person name="Liu C."/>
            <person name="Sun Q."/>
        </authorList>
    </citation>
    <scope>NUCLEOTIDE SEQUENCE</scope>
    <source>
        <strain evidence="2">NSJ-50</strain>
    </source>
</reference>
<evidence type="ECO:0000256" key="1">
    <source>
        <dbReference type="SAM" id="Phobius"/>
    </source>
</evidence>
<dbReference type="RefSeq" id="WP_262432185.1">
    <property type="nucleotide sequence ID" value="NZ_JACRTE010000008.1"/>
</dbReference>
<feature type="transmembrane region" description="Helical" evidence="1">
    <location>
        <begin position="177"/>
        <end position="204"/>
    </location>
</feature>
<feature type="transmembrane region" description="Helical" evidence="1">
    <location>
        <begin position="133"/>
        <end position="157"/>
    </location>
</feature>
<dbReference type="GO" id="GO:0022857">
    <property type="term" value="F:transmembrane transporter activity"/>
    <property type="evidence" value="ECO:0007669"/>
    <property type="project" value="InterPro"/>
</dbReference>
<feature type="transmembrane region" description="Helical" evidence="1">
    <location>
        <begin position="60"/>
        <end position="83"/>
    </location>
</feature>
<sequence>MKNSALSEYVKTALLTAIIFLLTFVPNIGYIPINPVINVTIIHVPVIIGSIVLGSKKGAFLGFMFGITSFIKNTFFSTSAMSFVFNPLFHISTGYYAGALYALVICFVPRILAGVFPYYVYTALKKKITNVGALLTAGVAGSMTNTILVMGLIGILFKNEYTQMLGEKAANGVFAFIGATILTNGLAEAAVAAILSATVAKALLVMKKRS</sequence>
<gene>
    <name evidence="2" type="ORF">H8706_07945</name>
</gene>
<keyword evidence="1" id="KW-0472">Membrane</keyword>
<dbReference type="AlphaFoldDB" id="A0A926FEG7"/>
<proteinExistence type="predicted"/>
<dbReference type="InterPro" id="IPR024529">
    <property type="entry name" value="ECF_trnsprt_substrate-spec"/>
</dbReference>
<dbReference type="Proteomes" id="UP000647416">
    <property type="component" value="Unassembled WGS sequence"/>
</dbReference>
<dbReference type="Gene3D" id="1.10.1760.20">
    <property type="match status" value="1"/>
</dbReference>
<evidence type="ECO:0000313" key="2">
    <source>
        <dbReference type="EMBL" id="MBC8596799.1"/>
    </source>
</evidence>
<comment type="caution">
    <text evidence="2">The sequence shown here is derived from an EMBL/GenBank/DDBJ whole genome shotgun (WGS) entry which is preliminary data.</text>
</comment>
<dbReference type="Pfam" id="PF12822">
    <property type="entry name" value="ECF_trnsprt"/>
    <property type="match status" value="1"/>
</dbReference>
<keyword evidence="3" id="KW-1185">Reference proteome</keyword>
<feature type="transmembrane region" description="Helical" evidence="1">
    <location>
        <begin position="36"/>
        <end position="53"/>
    </location>
</feature>
<accession>A0A926FEG7</accession>
<feature type="transmembrane region" description="Helical" evidence="1">
    <location>
        <begin position="95"/>
        <end position="121"/>
    </location>
</feature>
<evidence type="ECO:0000313" key="3">
    <source>
        <dbReference type="Proteomes" id="UP000647416"/>
    </source>
</evidence>
<organism evidence="2 3">
    <name type="scientific">Qingrenia yutianensis</name>
    <dbReference type="NCBI Taxonomy" id="2763676"/>
    <lineage>
        <taxon>Bacteria</taxon>
        <taxon>Bacillati</taxon>
        <taxon>Bacillota</taxon>
        <taxon>Clostridia</taxon>
        <taxon>Eubacteriales</taxon>
        <taxon>Oscillospiraceae</taxon>
        <taxon>Qingrenia</taxon>
    </lineage>
</organism>
<feature type="transmembrane region" description="Helical" evidence="1">
    <location>
        <begin position="12"/>
        <end position="30"/>
    </location>
</feature>
<name>A0A926FEG7_9FIRM</name>
<dbReference type="EMBL" id="JACRTE010000008">
    <property type="protein sequence ID" value="MBC8596799.1"/>
    <property type="molecule type" value="Genomic_DNA"/>
</dbReference>